<dbReference type="GO" id="GO:0043953">
    <property type="term" value="P:protein transport by the Tat complex"/>
    <property type="evidence" value="ECO:0007669"/>
    <property type="project" value="TreeGrafter"/>
</dbReference>
<reference evidence="7" key="1">
    <citation type="journal article" date="2017" name="J. Phycol.">
        <title>Analysis of chloroplast genomes and a supermatrix inform reclassification of the Rhodomelaceae (Rhodophyta).</title>
        <authorList>
            <person name="Diaz-Tapia P."/>
            <person name="Maggs C.A."/>
            <person name="West J.A."/>
            <person name="Verbruggen H."/>
        </authorList>
    </citation>
    <scope>NUCLEOTIDE SEQUENCE</scope>
    <source>
        <strain evidence="7">PD1582</strain>
    </source>
</reference>
<dbReference type="HAMAP" id="MF_00902">
    <property type="entry name" value="TatC"/>
    <property type="match status" value="1"/>
</dbReference>
<accession>A0A1Z1MRD5</accession>
<dbReference type="InterPro" id="IPR019820">
    <property type="entry name" value="Sec-indep_translocase_CS"/>
</dbReference>
<feature type="transmembrane region" description="Helical" evidence="6">
    <location>
        <begin position="27"/>
        <end position="45"/>
    </location>
</feature>
<feature type="transmembrane region" description="Helical" evidence="6">
    <location>
        <begin position="219"/>
        <end position="239"/>
    </location>
</feature>
<dbReference type="GO" id="GO:0009977">
    <property type="term" value="F:proton motive force dependent protein transmembrane transporter activity"/>
    <property type="evidence" value="ECO:0007669"/>
    <property type="project" value="TreeGrafter"/>
</dbReference>
<dbReference type="GO" id="GO:0065002">
    <property type="term" value="P:intracellular protein transmembrane transport"/>
    <property type="evidence" value="ECO:0007669"/>
    <property type="project" value="TreeGrafter"/>
</dbReference>
<geneLocation type="chloroplast" evidence="7"/>
<dbReference type="PANTHER" id="PTHR30371">
    <property type="entry name" value="SEC-INDEPENDENT PROTEIN TRANSLOCASE PROTEIN TATC"/>
    <property type="match status" value="1"/>
</dbReference>
<gene>
    <name evidence="7" type="primary">tatC</name>
</gene>
<keyword evidence="5 6" id="KW-0472">Membrane</keyword>
<dbReference type="PRINTS" id="PR01840">
    <property type="entry name" value="TATCFAMILY"/>
</dbReference>
<dbReference type="GO" id="GO:0033281">
    <property type="term" value="C:TAT protein transport complex"/>
    <property type="evidence" value="ECO:0007669"/>
    <property type="project" value="TreeGrafter"/>
</dbReference>
<sequence length="241" mass="27577">MKKIYYDKAINKEMPIINHLIELRERVITSLVILLFLTIVCLNYSKEITMVLQQPALGIKFLQLAPGEYLFVSIKVALYSSFLISMPFSFYQISLFILPGLTQQESRYTISILIGSIVLFFLGILFSYKILIPITLKFLINYGSDIVEPIWSFAEYFNFIILILFSTGISFQIPVIQVCLGITNVIKHEKMLESWKYIIFFATILGAIITPSTDPITQIIMTFTIVSLYLSGVLTLKILKK</sequence>
<dbReference type="NCBIfam" id="TIGR00945">
    <property type="entry name" value="tatC"/>
    <property type="match status" value="1"/>
</dbReference>
<dbReference type="PANTHER" id="PTHR30371:SF0">
    <property type="entry name" value="SEC-INDEPENDENT PROTEIN TRANSLOCASE PROTEIN TATC, CHLOROPLASTIC-RELATED"/>
    <property type="match status" value="1"/>
</dbReference>
<evidence type="ECO:0000256" key="5">
    <source>
        <dbReference type="ARBA" id="ARBA00023136"/>
    </source>
</evidence>
<evidence type="ECO:0000313" key="7">
    <source>
        <dbReference type="EMBL" id="ARW68311.1"/>
    </source>
</evidence>
<dbReference type="InterPro" id="IPR002033">
    <property type="entry name" value="TatC"/>
</dbReference>
<keyword evidence="3 6" id="KW-0812">Transmembrane</keyword>
<proteinExistence type="inferred from homology"/>
<name>A0A1Z1MRD5_9FLOR</name>
<feature type="transmembrane region" description="Helical" evidence="6">
    <location>
        <begin position="156"/>
        <end position="182"/>
    </location>
</feature>
<comment type="subcellular location">
    <subcellularLocation>
        <location evidence="1">Membrane</location>
        <topology evidence="1">Multi-pass membrane protein</topology>
    </subcellularLocation>
</comment>
<keyword evidence="7" id="KW-0934">Plastid</keyword>
<feature type="transmembrane region" description="Helical" evidence="6">
    <location>
        <begin position="110"/>
        <end position="136"/>
    </location>
</feature>
<evidence type="ECO:0000256" key="6">
    <source>
        <dbReference type="SAM" id="Phobius"/>
    </source>
</evidence>
<evidence type="ECO:0000256" key="3">
    <source>
        <dbReference type="ARBA" id="ARBA00022692"/>
    </source>
</evidence>
<dbReference type="AlphaFoldDB" id="A0A1Z1MRD5"/>
<organism evidence="7">
    <name type="scientific">Chondria sp.</name>
    <name type="common">in: red algae</name>
    <dbReference type="NCBI Taxonomy" id="1982705"/>
    <lineage>
        <taxon>Eukaryota</taxon>
        <taxon>Rhodophyta</taxon>
        <taxon>Florideophyceae</taxon>
        <taxon>Rhodymeniophycidae</taxon>
        <taxon>Ceramiales</taxon>
        <taxon>Rhodomelaceae</taxon>
        <taxon>Chondrieae</taxon>
        <taxon>Chondria</taxon>
    </lineage>
</organism>
<dbReference type="PROSITE" id="PS01218">
    <property type="entry name" value="TATC"/>
    <property type="match status" value="1"/>
</dbReference>
<protein>
    <submittedName>
        <fullName evidence="7">Sec-independent protein translocase component TatC</fullName>
    </submittedName>
</protein>
<evidence type="ECO:0000256" key="2">
    <source>
        <dbReference type="ARBA" id="ARBA00008882"/>
    </source>
</evidence>
<comment type="similarity">
    <text evidence="2">Belongs to the TatC family.</text>
</comment>
<keyword evidence="7" id="KW-0150">Chloroplast</keyword>
<keyword evidence="4 6" id="KW-1133">Transmembrane helix</keyword>
<evidence type="ECO:0000256" key="4">
    <source>
        <dbReference type="ARBA" id="ARBA00022989"/>
    </source>
</evidence>
<evidence type="ECO:0000256" key="1">
    <source>
        <dbReference type="ARBA" id="ARBA00004141"/>
    </source>
</evidence>
<dbReference type="EMBL" id="MF101451">
    <property type="protein sequence ID" value="ARW68311.1"/>
    <property type="molecule type" value="Genomic_DNA"/>
</dbReference>
<feature type="transmembrane region" description="Helical" evidence="6">
    <location>
        <begin position="76"/>
        <end position="98"/>
    </location>
</feature>
<dbReference type="Pfam" id="PF00902">
    <property type="entry name" value="TatC"/>
    <property type="match status" value="1"/>
</dbReference>
<feature type="transmembrane region" description="Helical" evidence="6">
    <location>
        <begin position="194"/>
        <end position="213"/>
    </location>
</feature>